<dbReference type="InterPro" id="IPR008207">
    <property type="entry name" value="Sig_transdc_His_kin_Hpt_dom"/>
</dbReference>
<dbReference type="InterPro" id="IPR036641">
    <property type="entry name" value="HPT_dom_sf"/>
</dbReference>
<evidence type="ECO:0000313" key="5">
    <source>
        <dbReference type="Proteomes" id="UP001499988"/>
    </source>
</evidence>
<keyword evidence="5" id="KW-1185">Reference proteome</keyword>
<dbReference type="Gene3D" id="1.20.120.160">
    <property type="entry name" value="HPT domain"/>
    <property type="match status" value="1"/>
</dbReference>
<protein>
    <recommendedName>
        <fullName evidence="3">HPt domain-containing protein</fullName>
    </recommendedName>
</protein>
<evidence type="ECO:0000313" key="4">
    <source>
        <dbReference type="EMBL" id="GAA4903128.1"/>
    </source>
</evidence>
<evidence type="ECO:0000256" key="1">
    <source>
        <dbReference type="ARBA" id="ARBA00023012"/>
    </source>
</evidence>
<dbReference type="SUPFAM" id="SSF47226">
    <property type="entry name" value="Histidine-containing phosphotransfer domain, HPT domain"/>
    <property type="match status" value="1"/>
</dbReference>
<keyword evidence="2" id="KW-0597">Phosphoprotein</keyword>
<name>A0ABP9FIZ8_9GAMM</name>
<organism evidence="4 5">
    <name type="scientific">Ferrimonas pelagia</name>
    <dbReference type="NCBI Taxonomy" id="1177826"/>
    <lineage>
        <taxon>Bacteria</taxon>
        <taxon>Pseudomonadati</taxon>
        <taxon>Pseudomonadota</taxon>
        <taxon>Gammaproteobacteria</taxon>
        <taxon>Alteromonadales</taxon>
        <taxon>Ferrimonadaceae</taxon>
        <taxon>Ferrimonas</taxon>
    </lineage>
</organism>
<evidence type="ECO:0000256" key="2">
    <source>
        <dbReference type="PROSITE-ProRule" id="PRU00110"/>
    </source>
</evidence>
<dbReference type="Pfam" id="PF01627">
    <property type="entry name" value="Hpt"/>
    <property type="match status" value="1"/>
</dbReference>
<keyword evidence="1" id="KW-0902">Two-component regulatory system</keyword>
<dbReference type="EMBL" id="BAABJZ010000106">
    <property type="protein sequence ID" value="GAA4903128.1"/>
    <property type="molecule type" value="Genomic_DNA"/>
</dbReference>
<sequence>MAGVMDKDKIAQLAQDAGEDMLPMLLEVFLEELVHSQQELAQAGSAELAPVAHKIKGSAATFGASALYNASGTLESVAKGIEVGDPGILKHECLEIIQRTLQIYKSEFNIGQ</sequence>
<gene>
    <name evidence="4" type="ORF">GCM10023333_41610</name>
</gene>
<dbReference type="Proteomes" id="UP001499988">
    <property type="component" value="Unassembled WGS sequence"/>
</dbReference>
<evidence type="ECO:0000259" key="3">
    <source>
        <dbReference type="PROSITE" id="PS50894"/>
    </source>
</evidence>
<feature type="modified residue" description="Phosphohistidine" evidence="2">
    <location>
        <position position="53"/>
    </location>
</feature>
<dbReference type="PROSITE" id="PS50894">
    <property type="entry name" value="HPT"/>
    <property type="match status" value="1"/>
</dbReference>
<proteinExistence type="predicted"/>
<reference evidence="5" key="1">
    <citation type="journal article" date="2019" name="Int. J. Syst. Evol. Microbiol.">
        <title>The Global Catalogue of Microorganisms (GCM) 10K type strain sequencing project: providing services to taxonomists for standard genome sequencing and annotation.</title>
        <authorList>
            <consortium name="The Broad Institute Genomics Platform"/>
            <consortium name="The Broad Institute Genome Sequencing Center for Infectious Disease"/>
            <person name="Wu L."/>
            <person name="Ma J."/>
        </authorList>
    </citation>
    <scope>NUCLEOTIDE SEQUENCE [LARGE SCALE GENOMIC DNA]</scope>
    <source>
        <strain evidence="5">JCM 18401</strain>
    </source>
</reference>
<dbReference type="CDD" id="cd00088">
    <property type="entry name" value="HPT"/>
    <property type="match status" value="1"/>
</dbReference>
<comment type="caution">
    <text evidence="4">The sequence shown here is derived from an EMBL/GenBank/DDBJ whole genome shotgun (WGS) entry which is preliminary data.</text>
</comment>
<feature type="domain" description="HPt" evidence="3">
    <location>
        <begin position="14"/>
        <end position="112"/>
    </location>
</feature>
<accession>A0ABP9FIZ8</accession>